<reference evidence="2 3" key="1">
    <citation type="journal article" date="2019" name="Nat. Microbiol.">
        <title>Mediterranean grassland soil C-N compound turnover is dependent on rainfall and depth, and is mediated by genomically divergent microorganisms.</title>
        <authorList>
            <person name="Diamond S."/>
            <person name="Andeer P.F."/>
            <person name="Li Z."/>
            <person name="Crits-Christoph A."/>
            <person name="Burstein D."/>
            <person name="Anantharaman K."/>
            <person name="Lane K.R."/>
            <person name="Thomas B.C."/>
            <person name="Pan C."/>
            <person name="Northen T.R."/>
            <person name="Banfield J.F."/>
        </authorList>
    </citation>
    <scope>NUCLEOTIDE SEQUENCE [LARGE SCALE GENOMIC DNA]</scope>
    <source>
        <strain evidence="2">NP_6</strain>
    </source>
</reference>
<dbReference type="Pfam" id="PF03190">
    <property type="entry name" value="Thioredox_DsbH"/>
    <property type="match status" value="1"/>
</dbReference>
<evidence type="ECO:0000259" key="1">
    <source>
        <dbReference type="Pfam" id="PF03190"/>
    </source>
</evidence>
<evidence type="ECO:0000313" key="3">
    <source>
        <dbReference type="Proteomes" id="UP000318093"/>
    </source>
</evidence>
<dbReference type="PANTHER" id="PTHR42899:SF1">
    <property type="entry name" value="SPERMATOGENESIS-ASSOCIATED PROTEIN 20"/>
    <property type="match status" value="1"/>
</dbReference>
<gene>
    <name evidence="2" type="ORF">E6H03_11060</name>
</gene>
<accession>A0A537J634</accession>
<proteinExistence type="predicted"/>
<dbReference type="PANTHER" id="PTHR42899">
    <property type="entry name" value="SPERMATOGENESIS-ASSOCIATED PROTEIN 20"/>
    <property type="match status" value="1"/>
</dbReference>
<name>A0A537J634_9BACT</name>
<dbReference type="Gene3D" id="1.50.10.10">
    <property type="match status" value="1"/>
</dbReference>
<organism evidence="2 3">
    <name type="scientific">Candidatus Segetimicrobium genomatis</name>
    <dbReference type="NCBI Taxonomy" id="2569760"/>
    <lineage>
        <taxon>Bacteria</taxon>
        <taxon>Bacillati</taxon>
        <taxon>Candidatus Sysuimicrobiota</taxon>
        <taxon>Candidatus Sysuimicrobiia</taxon>
        <taxon>Candidatus Sysuimicrobiales</taxon>
        <taxon>Candidatus Segetimicrobiaceae</taxon>
        <taxon>Candidatus Segetimicrobium</taxon>
    </lineage>
</organism>
<protein>
    <submittedName>
        <fullName evidence="2">Thioredoxin domain-containing protein</fullName>
    </submittedName>
</protein>
<dbReference type="CDD" id="cd02955">
    <property type="entry name" value="SSP411"/>
    <property type="match status" value="1"/>
</dbReference>
<dbReference type="InterPro" id="IPR024705">
    <property type="entry name" value="Ssp411"/>
</dbReference>
<dbReference type="SUPFAM" id="SSF48208">
    <property type="entry name" value="Six-hairpin glycosidases"/>
    <property type="match status" value="1"/>
</dbReference>
<dbReference type="InterPro" id="IPR004879">
    <property type="entry name" value="Ssp411-like_TRX"/>
</dbReference>
<dbReference type="SUPFAM" id="SSF52833">
    <property type="entry name" value="Thioredoxin-like"/>
    <property type="match status" value="1"/>
</dbReference>
<feature type="domain" description="Spermatogenesis-associated protein 20-like TRX" evidence="1">
    <location>
        <begin position="3"/>
        <end position="163"/>
    </location>
</feature>
<dbReference type="InterPro" id="IPR012341">
    <property type="entry name" value="6hp_glycosidase-like_sf"/>
</dbReference>
<dbReference type="InterPro" id="IPR008928">
    <property type="entry name" value="6-hairpin_glycosidase_sf"/>
</dbReference>
<dbReference type="GO" id="GO:0005975">
    <property type="term" value="P:carbohydrate metabolic process"/>
    <property type="evidence" value="ECO:0007669"/>
    <property type="project" value="InterPro"/>
</dbReference>
<comment type="caution">
    <text evidence="2">The sequence shown here is derived from an EMBL/GenBank/DDBJ whole genome shotgun (WGS) entry which is preliminary data.</text>
</comment>
<evidence type="ECO:0000313" key="2">
    <source>
        <dbReference type="EMBL" id="TMI79001.1"/>
    </source>
</evidence>
<dbReference type="Proteomes" id="UP000318093">
    <property type="component" value="Unassembled WGS sequence"/>
</dbReference>
<dbReference type="InterPro" id="IPR036249">
    <property type="entry name" value="Thioredoxin-like_sf"/>
</dbReference>
<dbReference type="EMBL" id="VBAN01000365">
    <property type="protein sequence ID" value="TMI79001.1"/>
    <property type="molecule type" value="Genomic_DNA"/>
</dbReference>
<feature type="non-terminal residue" evidence="2">
    <location>
        <position position="412"/>
    </location>
</feature>
<sequence>MPNRLAGAASSYLRSAAHQPVEWYPWSDEAFARAKAEDKPILLDIGAVWCHWCHVIDRESYENPEIAGIINAHFIPVKVDRDERPDIDVRYQHAVSAITGQGGWPLTAVLTPEGKVFFGGTYFPSDNAIGRPGFRQVLRAVAEFYRTKRDQAYAYADELFQALHRLGTARASHDALNPELVAEAVADIERQFDLQNGGFGGAPKFPHAGALELLLRLHDRTRDPQTLPIVTRTLEKMGRGGVYDQLGGGFHRYSVDASWIVPHFEKMIYDNSEILRNYVHAYQATGSGLFREIAEGILGYAMGTLSDGAQGGFFGSQDADQSLEDDGDFYTWTLEEAAAVLPPEELAVVSRTYRLDGPGEMHHDPRRHVLFVDKDADAVGALLERPAAEVRDLLARGKQRLLAARGKRPAPQ</sequence>
<dbReference type="AlphaFoldDB" id="A0A537J634"/>
<dbReference type="Gene3D" id="3.40.30.10">
    <property type="entry name" value="Glutaredoxin"/>
    <property type="match status" value="1"/>
</dbReference>